<name>A0A1H1YAK3_9GAMM</name>
<evidence type="ECO:0000313" key="2">
    <source>
        <dbReference type="Proteomes" id="UP000243207"/>
    </source>
</evidence>
<keyword evidence="2" id="KW-1185">Reference proteome</keyword>
<dbReference type="EMBL" id="LT629736">
    <property type="protein sequence ID" value="SDT18289.1"/>
    <property type="molecule type" value="Genomic_DNA"/>
</dbReference>
<evidence type="ECO:0000313" key="1">
    <source>
        <dbReference type="EMBL" id="SDT18289.1"/>
    </source>
</evidence>
<gene>
    <name evidence="1" type="ORF">SAMN05216421_3092</name>
</gene>
<evidence type="ECO:0008006" key="3">
    <source>
        <dbReference type="Google" id="ProtNLM"/>
    </source>
</evidence>
<dbReference type="AlphaFoldDB" id="A0A1H1YAK3"/>
<proteinExistence type="predicted"/>
<reference evidence="2" key="1">
    <citation type="submission" date="2016-10" db="EMBL/GenBank/DDBJ databases">
        <authorList>
            <person name="Varghese N."/>
            <person name="Submissions S."/>
        </authorList>
    </citation>
    <scope>NUCLEOTIDE SEQUENCE [LARGE SCALE GENOMIC DNA]</scope>
    <source>
        <strain evidence="2">NRRL B-51270</strain>
    </source>
</reference>
<dbReference type="OrthoDB" id="278693at2"/>
<dbReference type="RefSeq" id="WP_093396593.1">
    <property type="nucleotide sequence ID" value="NZ_LT629736.1"/>
</dbReference>
<dbReference type="STRING" id="487184.SAMN05216421_3092"/>
<protein>
    <recommendedName>
        <fullName evidence="3">ATPase</fullName>
    </recommendedName>
</protein>
<dbReference type="Proteomes" id="UP000243207">
    <property type="component" value="Chromosome I"/>
</dbReference>
<sequence>MKAQTFQYLTEWTTLFHNNLADSMEKGLPQQSDERAKWVLEYLIDHERTLAKEVEGFKKQADANALKTWLYEQITETLPPDSRTRDIDFGSMDFDAISAEIFDVHNQVIEVWESMVSKGAVPEARELAQKIYDLEKNETMRLADQITSVQQM</sequence>
<organism evidence="1 2">
    <name type="scientific">Halopseudomonas xinjiangensis</name>
    <dbReference type="NCBI Taxonomy" id="487184"/>
    <lineage>
        <taxon>Bacteria</taxon>
        <taxon>Pseudomonadati</taxon>
        <taxon>Pseudomonadota</taxon>
        <taxon>Gammaproteobacteria</taxon>
        <taxon>Pseudomonadales</taxon>
        <taxon>Pseudomonadaceae</taxon>
        <taxon>Halopseudomonas</taxon>
    </lineage>
</organism>
<accession>A0A1H1YAK3</accession>